<reference evidence="1" key="1">
    <citation type="submission" date="2019-08" db="EMBL/GenBank/DDBJ databases">
        <title>The genome of the North American firefly Photinus pyralis.</title>
        <authorList>
            <consortium name="Photinus pyralis genome working group"/>
            <person name="Fallon T.R."/>
            <person name="Sander Lower S.E."/>
            <person name="Weng J.-K."/>
        </authorList>
    </citation>
    <scope>NUCLEOTIDE SEQUENCE</scope>
    <source>
        <strain evidence="1">TRF0915ILg1</strain>
        <tissue evidence="1">Whole body</tissue>
    </source>
</reference>
<dbReference type="PANTHER" id="PTHR34415:SF1">
    <property type="entry name" value="INTEGRASE CATALYTIC DOMAIN-CONTAINING PROTEIN"/>
    <property type="match status" value="1"/>
</dbReference>
<dbReference type="Proteomes" id="UP000801492">
    <property type="component" value="Unassembled WGS sequence"/>
</dbReference>
<accession>A0A8K0CLE5</accession>
<sequence length="293" mass="33546">MIYDLDEELPRYTDLINIECESDDVYASGQSIEHEANSKIVPTNPLQDVNEPCCCRELNKTPIAARQTVRANVIETSPTDEKELETVESMYSDDSEDCCSKQCNEQLPKNLVHLKAHRLMRADNVEEKEEKLNIALKHINRAKTQREFYKMWCHQTTAGGSSSFLVLPFDFEQNISYPNSPQQVGSAYFKVGRKCCIFGINNEKPGTQTNFVIDRANDIGKGQNATVTMLHHYLETHPSVDTLIQFADSCDCLERQWHLYKHIKPLCIDCDKQDLVASKPEAELNKNKRKKKE</sequence>
<protein>
    <submittedName>
        <fullName evidence="1">Uncharacterized protein</fullName>
    </submittedName>
</protein>
<organism evidence="1 2">
    <name type="scientific">Ignelater luminosus</name>
    <name type="common">Cucubano</name>
    <name type="synonym">Pyrophorus luminosus</name>
    <dbReference type="NCBI Taxonomy" id="2038154"/>
    <lineage>
        <taxon>Eukaryota</taxon>
        <taxon>Metazoa</taxon>
        <taxon>Ecdysozoa</taxon>
        <taxon>Arthropoda</taxon>
        <taxon>Hexapoda</taxon>
        <taxon>Insecta</taxon>
        <taxon>Pterygota</taxon>
        <taxon>Neoptera</taxon>
        <taxon>Endopterygota</taxon>
        <taxon>Coleoptera</taxon>
        <taxon>Polyphaga</taxon>
        <taxon>Elateriformia</taxon>
        <taxon>Elateroidea</taxon>
        <taxon>Elateridae</taxon>
        <taxon>Agrypninae</taxon>
        <taxon>Pyrophorini</taxon>
        <taxon>Ignelater</taxon>
    </lineage>
</organism>
<evidence type="ECO:0000313" key="1">
    <source>
        <dbReference type="EMBL" id="KAF2888559.1"/>
    </source>
</evidence>
<comment type="caution">
    <text evidence="1">The sequence shown here is derived from an EMBL/GenBank/DDBJ whole genome shotgun (WGS) entry which is preliminary data.</text>
</comment>
<dbReference type="OrthoDB" id="8030500at2759"/>
<keyword evidence="2" id="KW-1185">Reference proteome</keyword>
<dbReference type="PANTHER" id="PTHR34415">
    <property type="entry name" value="INTEGRASE CATALYTIC DOMAIN-CONTAINING PROTEIN"/>
    <property type="match status" value="1"/>
</dbReference>
<dbReference type="AlphaFoldDB" id="A0A8K0CLE5"/>
<proteinExistence type="predicted"/>
<name>A0A8K0CLE5_IGNLU</name>
<gene>
    <name evidence="1" type="ORF">ILUMI_17614</name>
</gene>
<evidence type="ECO:0000313" key="2">
    <source>
        <dbReference type="Proteomes" id="UP000801492"/>
    </source>
</evidence>
<dbReference type="EMBL" id="VTPC01076084">
    <property type="protein sequence ID" value="KAF2888559.1"/>
    <property type="molecule type" value="Genomic_DNA"/>
</dbReference>